<keyword evidence="1" id="KW-0812">Transmembrane</keyword>
<name>A0A330LF03_9BACT</name>
<keyword evidence="3" id="KW-1185">Reference proteome</keyword>
<dbReference type="AlphaFoldDB" id="A0A330LF03"/>
<protein>
    <recommendedName>
        <fullName evidence="4">DUF4175 domain-containing protein</fullName>
    </recommendedName>
</protein>
<evidence type="ECO:0008006" key="4">
    <source>
        <dbReference type="Google" id="ProtNLM"/>
    </source>
</evidence>
<accession>A0A330LF03</accession>
<gene>
    <name evidence="2" type="ORF">NITLEN_40051</name>
</gene>
<proteinExistence type="predicted"/>
<keyword evidence="1" id="KW-1133">Transmembrane helix</keyword>
<evidence type="ECO:0000313" key="3">
    <source>
        <dbReference type="Proteomes" id="UP000248168"/>
    </source>
</evidence>
<organism evidence="2 3">
    <name type="scientific">Nitrospira lenta</name>
    <dbReference type="NCBI Taxonomy" id="1436998"/>
    <lineage>
        <taxon>Bacteria</taxon>
        <taxon>Pseudomonadati</taxon>
        <taxon>Nitrospirota</taxon>
        <taxon>Nitrospiria</taxon>
        <taxon>Nitrospirales</taxon>
        <taxon>Nitrospiraceae</taxon>
        <taxon>Nitrospira</taxon>
    </lineage>
</organism>
<sequence>MNVPLTARQVWGMPALLGVISGIGLFSALLGDGVWDGVSWLALGLPCGIIAWYVIRSGWNKTLR</sequence>
<dbReference type="Proteomes" id="UP000248168">
    <property type="component" value="Unassembled WGS sequence"/>
</dbReference>
<dbReference type="OrthoDB" id="6902852at2"/>
<reference evidence="3" key="1">
    <citation type="submission" date="2018-04" db="EMBL/GenBank/DDBJ databases">
        <authorList>
            <person name="Lucker S."/>
            <person name="Sakoula D."/>
        </authorList>
    </citation>
    <scope>NUCLEOTIDE SEQUENCE [LARGE SCALE GENOMIC DNA]</scope>
</reference>
<feature type="transmembrane region" description="Helical" evidence="1">
    <location>
        <begin position="12"/>
        <end position="31"/>
    </location>
</feature>
<keyword evidence="1" id="KW-0472">Membrane</keyword>
<feature type="transmembrane region" description="Helical" evidence="1">
    <location>
        <begin position="37"/>
        <end position="55"/>
    </location>
</feature>
<evidence type="ECO:0000256" key="1">
    <source>
        <dbReference type="SAM" id="Phobius"/>
    </source>
</evidence>
<dbReference type="EMBL" id="OUNR01000017">
    <property type="protein sequence ID" value="SPP65578.1"/>
    <property type="molecule type" value="Genomic_DNA"/>
</dbReference>
<dbReference type="InParanoid" id="A0A330LF03"/>
<evidence type="ECO:0000313" key="2">
    <source>
        <dbReference type="EMBL" id="SPP65578.1"/>
    </source>
</evidence>